<dbReference type="AlphaFoldDB" id="A0A2N9GAC6"/>
<dbReference type="Gene3D" id="3.30.420.10">
    <property type="entry name" value="Ribonuclease H-like superfamily/Ribonuclease H"/>
    <property type="match status" value="1"/>
</dbReference>
<sequence>MVHYMKSKRRGLTTHLAAKLDMSKAYDRVEWDYLKAIMMKMGFNQVWVDLIMECVTSVSYSVLVNGKPTGVIKPTRGIRQGDLLSPYLFLICAEGFSSLLRKAEQERSMQGLIISRGGPCISHLFFADDSVLFYRATRAECQTMMDILSLYEDASGQKLNTDKTILHFSANTPATRKCEIRQLLGATNTNSLEKYLGLPPMIGRRKRAAFEEIKTRVWRKIQGWKEKFLSQAGREVLIKAVLQSIPTYAMSCFHLPTSLCYELNSMMSRFWWGQRGEERKLHWMRWSKLCKPKLSGGIGFRDLLLFNQALLTKQGWRIFQHPETLLHRVLKCKYFPHGSFLEAPIPAHSSYTWRSIAQCRDIIRRGSRWRIGNGENVKIWQDQWLKGTHSGRILFNPLSQAPDTRVCRLIDPVFNCWRPHLIAELFSQHDASLILKTPLPPRPVRDSLLWNHTSTGQLTVKSVYYFLWGEQENLPNNPYSSSRCGIRQFWKRLWSISVPNKLKTFVWRACNNILPTLTNLWKKGIVSAATCYLCGEEVETVSHVLWSCPVAASIWRSSPLFSALPLGVSMDFQDVVHCALQILPSPDIEIFVTAAWMIWRRRNEVWQGQLDPPSSNPNIFLQAVAYSAEFLDCSQRLSKEGTQDSNKAQHWCRPKQGFFKVNIGVKVFDADHLGVGVLVRDSNGDVSAALSELREFKGDNLWSIAHAIWQALQFCKDVGYHSVLVEFSNGSLMGLLQQGAVCLSEISWLIQDIQDAVKMFTAVSFTAIPRHCNQAAHVLVAFAKEKVGVSVWFDECPPVLFPFV</sequence>
<dbReference type="InterPro" id="IPR000477">
    <property type="entry name" value="RT_dom"/>
</dbReference>
<reference evidence="2" key="1">
    <citation type="submission" date="2018-02" db="EMBL/GenBank/DDBJ databases">
        <authorList>
            <person name="Cohen D.B."/>
            <person name="Kent A.D."/>
        </authorList>
    </citation>
    <scope>NUCLEOTIDE SEQUENCE</scope>
</reference>
<dbReference type="PANTHER" id="PTHR33116:SF86">
    <property type="entry name" value="REVERSE TRANSCRIPTASE DOMAIN-CONTAINING PROTEIN"/>
    <property type="match status" value="1"/>
</dbReference>
<dbReference type="SUPFAM" id="SSF56672">
    <property type="entry name" value="DNA/RNA polymerases"/>
    <property type="match status" value="1"/>
</dbReference>
<dbReference type="EMBL" id="OIVN01001646">
    <property type="protein sequence ID" value="SPC96181.1"/>
    <property type="molecule type" value="Genomic_DNA"/>
</dbReference>
<dbReference type="GO" id="GO:0004523">
    <property type="term" value="F:RNA-DNA hybrid ribonuclease activity"/>
    <property type="evidence" value="ECO:0007669"/>
    <property type="project" value="InterPro"/>
</dbReference>
<evidence type="ECO:0000259" key="1">
    <source>
        <dbReference type="PROSITE" id="PS50878"/>
    </source>
</evidence>
<dbReference type="CDD" id="cd01650">
    <property type="entry name" value="RT_nLTR_like"/>
    <property type="match status" value="1"/>
</dbReference>
<dbReference type="CDD" id="cd06222">
    <property type="entry name" value="RNase_H_like"/>
    <property type="match status" value="1"/>
</dbReference>
<dbReference type="Pfam" id="PF13456">
    <property type="entry name" value="RVT_3"/>
    <property type="match status" value="1"/>
</dbReference>
<dbReference type="Pfam" id="PF13966">
    <property type="entry name" value="zf-RVT"/>
    <property type="match status" value="1"/>
</dbReference>
<organism evidence="2">
    <name type="scientific">Fagus sylvatica</name>
    <name type="common">Beechnut</name>
    <dbReference type="NCBI Taxonomy" id="28930"/>
    <lineage>
        <taxon>Eukaryota</taxon>
        <taxon>Viridiplantae</taxon>
        <taxon>Streptophyta</taxon>
        <taxon>Embryophyta</taxon>
        <taxon>Tracheophyta</taxon>
        <taxon>Spermatophyta</taxon>
        <taxon>Magnoliopsida</taxon>
        <taxon>eudicotyledons</taxon>
        <taxon>Gunneridae</taxon>
        <taxon>Pentapetalae</taxon>
        <taxon>rosids</taxon>
        <taxon>fabids</taxon>
        <taxon>Fagales</taxon>
        <taxon>Fagaceae</taxon>
        <taxon>Fagus</taxon>
    </lineage>
</organism>
<evidence type="ECO:0000313" key="2">
    <source>
        <dbReference type="EMBL" id="SPC96181.1"/>
    </source>
</evidence>
<proteinExistence type="predicted"/>
<feature type="domain" description="Reverse transcriptase" evidence="1">
    <location>
        <begin position="1"/>
        <end position="200"/>
    </location>
</feature>
<dbReference type="InterPro" id="IPR044730">
    <property type="entry name" value="RNase_H-like_dom_plant"/>
</dbReference>
<gene>
    <name evidence="2" type="ORF">FSB_LOCUS24063</name>
</gene>
<protein>
    <recommendedName>
        <fullName evidence="1">Reverse transcriptase domain-containing protein</fullName>
    </recommendedName>
</protein>
<name>A0A2N9GAC6_FAGSY</name>
<dbReference type="PANTHER" id="PTHR33116">
    <property type="entry name" value="REVERSE TRANSCRIPTASE ZINC-BINDING DOMAIN-CONTAINING PROTEIN-RELATED-RELATED"/>
    <property type="match status" value="1"/>
</dbReference>
<dbReference type="InterPro" id="IPR026960">
    <property type="entry name" value="RVT-Znf"/>
</dbReference>
<dbReference type="InterPro" id="IPR043502">
    <property type="entry name" value="DNA/RNA_pol_sf"/>
</dbReference>
<accession>A0A2N9GAC6</accession>
<dbReference type="PROSITE" id="PS50878">
    <property type="entry name" value="RT_POL"/>
    <property type="match status" value="1"/>
</dbReference>
<dbReference type="InterPro" id="IPR002156">
    <property type="entry name" value="RNaseH_domain"/>
</dbReference>
<dbReference type="Pfam" id="PF00078">
    <property type="entry name" value="RVT_1"/>
    <property type="match status" value="1"/>
</dbReference>
<dbReference type="InterPro" id="IPR036397">
    <property type="entry name" value="RNaseH_sf"/>
</dbReference>
<dbReference type="GO" id="GO:0003676">
    <property type="term" value="F:nucleic acid binding"/>
    <property type="evidence" value="ECO:0007669"/>
    <property type="project" value="InterPro"/>
</dbReference>